<keyword evidence="4 5" id="KW-0408">Iron</keyword>
<feature type="binding site" evidence="5">
    <location>
        <position position="374"/>
    </location>
    <ligand>
        <name>Fe cation</name>
        <dbReference type="ChEBI" id="CHEBI:24875"/>
        <note>catalytic</note>
    </ligand>
</feature>
<comment type="similarity">
    <text evidence="1">Belongs to the carotenoid oxygenase family.</text>
</comment>
<gene>
    <name evidence="6" type="ORF">M8C21_020244</name>
</gene>
<comment type="caution">
    <text evidence="6">The sequence shown here is derived from an EMBL/GenBank/DDBJ whole genome shotgun (WGS) entry which is preliminary data.</text>
</comment>
<dbReference type="Pfam" id="PF03055">
    <property type="entry name" value="RPE65"/>
    <property type="match status" value="1"/>
</dbReference>
<organism evidence="6 7">
    <name type="scientific">Ambrosia artemisiifolia</name>
    <name type="common">Common ragweed</name>
    <dbReference type="NCBI Taxonomy" id="4212"/>
    <lineage>
        <taxon>Eukaryota</taxon>
        <taxon>Viridiplantae</taxon>
        <taxon>Streptophyta</taxon>
        <taxon>Embryophyta</taxon>
        <taxon>Tracheophyta</taxon>
        <taxon>Spermatophyta</taxon>
        <taxon>Magnoliopsida</taxon>
        <taxon>eudicotyledons</taxon>
        <taxon>Gunneridae</taxon>
        <taxon>Pentapetalae</taxon>
        <taxon>asterids</taxon>
        <taxon>campanulids</taxon>
        <taxon>Asterales</taxon>
        <taxon>Asteraceae</taxon>
        <taxon>Asteroideae</taxon>
        <taxon>Heliantheae alliance</taxon>
        <taxon>Heliantheae</taxon>
        <taxon>Ambrosia</taxon>
    </lineage>
</organism>
<evidence type="ECO:0000313" key="7">
    <source>
        <dbReference type="Proteomes" id="UP001206925"/>
    </source>
</evidence>
<dbReference type="GO" id="GO:0016121">
    <property type="term" value="P:carotene catabolic process"/>
    <property type="evidence" value="ECO:0007669"/>
    <property type="project" value="TreeGrafter"/>
</dbReference>
<proteinExistence type="inferred from homology"/>
<evidence type="ECO:0008006" key="8">
    <source>
        <dbReference type="Google" id="ProtNLM"/>
    </source>
</evidence>
<evidence type="ECO:0000256" key="2">
    <source>
        <dbReference type="ARBA" id="ARBA00022723"/>
    </source>
</evidence>
<dbReference type="InterPro" id="IPR004294">
    <property type="entry name" value="Carotenoid_Oase"/>
</dbReference>
<keyword evidence="2 5" id="KW-0479">Metal-binding</keyword>
<dbReference type="AlphaFoldDB" id="A0AAD5BL76"/>
<protein>
    <recommendedName>
        <fullName evidence="8">9-cis-epoxycarotenoid dioxygenase</fullName>
    </recommendedName>
</protein>
<dbReference type="PANTHER" id="PTHR10543">
    <property type="entry name" value="BETA-CAROTENE DIOXYGENASE"/>
    <property type="match status" value="1"/>
</dbReference>
<dbReference type="Proteomes" id="UP001206925">
    <property type="component" value="Unassembled WGS sequence"/>
</dbReference>
<reference evidence="6" key="1">
    <citation type="submission" date="2022-06" db="EMBL/GenBank/DDBJ databases">
        <title>Uncovering the hologenomic basis of an extraordinary plant invasion.</title>
        <authorList>
            <person name="Bieker V.C."/>
            <person name="Martin M.D."/>
            <person name="Gilbert T."/>
            <person name="Hodgins K."/>
            <person name="Battlay P."/>
            <person name="Petersen B."/>
            <person name="Wilson J."/>
        </authorList>
    </citation>
    <scope>NUCLEOTIDE SEQUENCE</scope>
    <source>
        <strain evidence="6">AA19_3_7</strain>
        <tissue evidence="6">Leaf</tissue>
    </source>
</reference>
<evidence type="ECO:0000256" key="1">
    <source>
        <dbReference type="ARBA" id="ARBA00006787"/>
    </source>
</evidence>
<feature type="binding site" evidence="5">
    <location>
        <position position="325"/>
    </location>
    <ligand>
        <name>Fe cation</name>
        <dbReference type="ChEBI" id="CHEBI:24875"/>
        <note>catalytic</note>
    </ligand>
</feature>
<name>A0AAD5BL76_AMBAR</name>
<dbReference type="EMBL" id="JAMZMK010011941">
    <property type="protein sequence ID" value="KAI7725422.1"/>
    <property type="molecule type" value="Genomic_DNA"/>
</dbReference>
<sequence length="627" mass="69311">SPDTKPISKPLPISTTTISRPTLNPLQKVASTALDFVENSLMNFKNDHKLPCTIDPAVQLMGNFAPVPECPVCTGLEVTGAIPDELHGPKSFETKPISKPLPISTTTVSRPILNPLQKLASTALDFVENSLMNLKKDDKLPCTIDPAVQLRGNFAPVPEYPICTGLEVTGAIPDELHGVYLRNGANPMFKPTGGHHLFDGDGMIHAVKFGPNNKASYCCRFTRTNRLKQELSLGRPCLLKPIGELHGHLGLARLVLFYARGAVGLLDTGNGIGAANAGLVYFNGCLLAMSEDDLPYVVRVTQDGDLETSGRFDYDGQVNCPLIAHPKLDPDTGELFSLSYDVVNKPYLKFFGFEPNGHKSREVSITLDQPTMIHDFAITEHHVIIPDHQVVFKLSQMVRGKSPVVYDPNKVSRYGILSKKAENESGIQWIDVPDCFCFHIWNAWEENDINGDKIIVVIGSCMNPPDAIFNERENMPLRSELTEIRLNTTIGGSTRRVIGSGLNLDAGTINQKHLGRKSRYIYLAIVEPWPKCSGMAKVNLESKTITKFLYGNERFGGEPFFVPVENGEREDDGYIMSYVRDEDNEKSELVVVEASSMKQISRVKLPGRVPYGFHGTFIGNKDLENQY</sequence>
<feature type="non-terminal residue" evidence="6">
    <location>
        <position position="627"/>
    </location>
</feature>
<feature type="binding site" evidence="5">
    <location>
        <position position="439"/>
    </location>
    <ligand>
        <name>Fe cation</name>
        <dbReference type="ChEBI" id="CHEBI:24875"/>
        <note>catalytic</note>
    </ligand>
</feature>
<accession>A0AAD5BL76</accession>
<keyword evidence="3" id="KW-0560">Oxidoreductase</keyword>
<dbReference type="PANTHER" id="PTHR10543:SF101">
    <property type="entry name" value="9-CIS-EPOXYCAROTENOID DIOXYGENASE NCED6, CHLOROPLASTIC"/>
    <property type="match status" value="1"/>
</dbReference>
<keyword evidence="7" id="KW-1185">Reference proteome</keyword>
<dbReference type="GO" id="GO:0046872">
    <property type="term" value="F:metal ion binding"/>
    <property type="evidence" value="ECO:0007669"/>
    <property type="project" value="UniProtKB-KW"/>
</dbReference>
<comment type="cofactor">
    <cofactor evidence="5">
        <name>Fe(2+)</name>
        <dbReference type="ChEBI" id="CHEBI:29033"/>
    </cofactor>
    <text evidence="5">Binds 1 Fe(2+) ion per subunit.</text>
</comment>
<evidence type="ECO:0000313" key="6">
    <source>
        <dbReference type="EMBL" id="KAI7725422.1"/>
    </source>
</evidence>
<feature type="binding site" evidence="5">
    <location>
        <position position="614"/>
    </location>
    <ligand>
        <name>Fe cation</name>
        <dbReference type="ChEBI" id="CHEBI:24875"/>
        <note>catalytic</note>
    </ligand>
</feature>
<dbReference type="GO" id="GO:0009570">
    <property type="term" value="C:chloroplast stroma"/>
    <property type="evidence" value="ECO:0007669"/>
    <property type="project" value="TreeGrafter"/>
</dbReference>
<keyword evidence="3" id="KW-0223">Dioxygenase</keyword>
<evidence type="ECO:0000256" key="5">
    <source>
        <dbReference type="PIRSR" id="PIRSR604294-1"/>
    </source>
</evidence>
<evidence type="ECO:0000256" key="3">
    <source>
        <dbReference type="ARBA" id="ARBA00022964"/>
    </source>
</evidence>
<evidence type="ECO:0000256" key="4">
    <source>
        <dbReference type="ARBA" id="ARBA00023004"/>
    </source>
</evidence>
<dbReference type="GO" id="GO:0010436">
    <property type="term" value="F:carotenoid dioxygenase activity"/>
    <property type="evidence" value="ECO:0007669"/>
    <property type="project" value="TreeGrafter"/>
</dbReference>